<gene>
    <name evidence="11" type="ORF">PsYK624_044710</name>
</gene>
<name>A0A9P3G4Z3_9APHY</name>
<dbReference type="GO" id="GO:0046872">
    <property type="term" value="F:metal ion binding"/>
    <property type="evidence" value="ECO:0007669"/>
    <property type="project" value="UniProtKB-KW"/>
</dbReference>
<dbReference type="InterPro" id="IPR035459">
    <property type="entry name" value="Bzz1_SH3_1"/>
</dbReference>
<feature type="domain" description="SH3" evidence="8">
    <location>
        <begin position="594"/>
        <end position="659"/>
    </location>
</feature>
<comment type="caution">
    <text evidence="11">The sequence shown here is derived from an EMBL/GenBank/DDBJ whole genome shotgun (WGS) entry which is preliminary data.</text>
</comment>
<sequence length="659" mass="71994">MSAAPSYGQTLPDQVDRLASLSDAQLELLADARELYRERVAIEREYATKLQLLAKKAADKKAKKISALIVGAEPTKPVQDSAVQNSTLDRAYTQLIASVGEAGQDHMNLADSLNTQVVEVLKATEKRHDDAKKRQMQYFQKLLAERDRAYNDRLKTKQKYDEECSEMESYRQKQERSTDDKHAGRAARQYEQQQVDMLNSKNVYLIATAVANRAKEKFYGEDLPALEDQFQLLHTQLVRKFAEIVVQAQTTEAHYLDVLKSHVTQTEATFHEVDPAKDQEIFIDHNQIPFSAPSDWTFEPSQVHYDNPDMSTEPAPKVYLQNRLAKCKQKLQELEPIIKMKRQEVDQLAKLVSTYTEKPSLGNVDEVSDAYLDGQHELSFFVISQAVLHAEITTISAALGGDEGAQNPHTFKSSSFSIPTQCAYCKSSIWGLSKQGKACKACGISVHAKCELKVPADCGAPPPQGGRGHHAHLSISSSLSRSGSRASRASTAEAGSPAAATPSAFAPPDRASALPEATYPAARVVFEYTAASPFELSVHDGAVVRVVEEDDGSGWVKVLDDEGAKGLVPASYLEPVEAAAAPAAAPAQAHAVQGSGRFVRALYDYSPQGADEMAVAEGQLIELSAGPSGGQGYADGWWEGLDARGRRGIFPSNYVELVP</sequence>
<dbReference type="PANTHER" id="PTHR15735">
    <property type="entry name" value="FCH AND DOUBLE SH3 DOMAINS PROTEIN"/>
    <property type="match status" value="1"/>
</dbReference>
<dbReference type="PRINTS" id="PR00452">
    <property type="entry name" value="SH3DOMAIN"/>
</dbReference>
<dbReference type="Pfam" id="PF00611">
    <property type="entry name" value="FCH"/>
    <property type="match status" value="1"/>
</dbReference>
<feature type="domain" description="F-BAR" evidence="10">
    <location>
        <begin position="5"/>
        <end position="278"/>
    </location>
</feature>
<dbReference type="Pfam" id="PF25610">
    <property type="entry name" value="HR1_TOCA"/>
    <property type="match status" value="1"/>
</dbReference>
<dbReference type="Gene3D" id="1.20.1270.60">
    <property type="entry name" value="Arfaptin homology (AH) domain/BAR domain"/>
    <property type="match status" value="1"/>
</dbReference>
<evidence type="ECO:0000256" key="6">
    <source>
        <dbReference type="PROSITE-ProRule" id="PRU01077"/>
    </source>
</evidence>
<evidence type="ECO:0000256" key="7">
    <source>
        <dbReference type="SAM" id="MobiDB-lite"/>
    </source>
</evidence>
<dbReference type="PRINTS" id="PR00499">
    <property type="entry name" value="P67PHOX"/>
</dbReference>
<dbReference type="Gene3D" id="3.30.60.20">
    <property type="match status" value="1"/>
</dbReference>
<dbReference type="InterPro" id="IPR001452">
    <property type="entry name" value="SH3_domain"/>
</dbReference>
<dbReference type="InterPro" id="IPR027267">
    <property type="entry name" value="AH/BAR_dom_sf"/>
</dbReference>
<evidence type="ECO:0000259" key="8">
    <source>
        <dbReference type="PROSITE" id="PS50002"/>
    </source>
</evidence>
<feature type="domain" description="SH3" evidence="8">
    <location>
        <begin position="517"/>
        <end position="578"/>
    </location>
</feature>
<dbReference type="PROSITE" id="PS51741">
    <property type="entry name" value="F_BAR"/>
    <property type="match status" value="1"/>
</dbReference>
<keyword evidence="3" id="KW-0862">Zinc</keyword>
<dbReference type="InterPro" id="IPR031160">
    <property type="entry name" value="F_BAR_dom"/>
</dbReference>
<dbReference type="SMART" id="SM00109">
    <property type="entry name" value="C1"/>
    <property type="match status" value="1"/>
</dbReference>
<evidence type="ECO:0000313" key="11">
    <source>
        <dbReference type="EMBL" id="GJE88388.1"/>
    </source>
</evidence>
<feature type="region of interest" description="Disordered" evidence="7">
    <location>
        <begin position="158"/>
        <end position="186"/>
    </location>
</feature>
<keyword evidence="12" id="KW-1185">Reference proteome</keyword>
<feature type="region of interest" description="Disordered" evidence="7">
    <location>
        <begin position="461"/>
        <end position="511"/>
    </location>
</feature>
<dbReference type="InterPro" id="IPR057870">
    <property type="entry name" value="HR1_TOCA"/>
</dbReference>
<dbReference type="InterPro" id="IPR020454">
    <property type="entry name" value="DAG/PE-bd"/>
</dbReference>
<dbReference type="CDD" id="cd00174">
    <property type="entry name" value="SH3"/>
    <property type="match status" value="1"/>
</dbReference>
<proteinExistence type="predicted"/>
<keyword evidence="2" id="KW-0479">Metal-binding</keyword>
<dbReference type="Gene3D" id="6.10.140.470">
    <property type="match status" value="1"/>
</dbReference>
<dbReference type="CDD" id="cd11912">
    <property type="entry name" value="SH3_Bzz1_1"/>
    <property type="match status" value="1"/>
</dbReference>
<dbReference type="SMART" id="SM00326">
    <property type="entry name" value="SH3"/>
    <property type="match status" value="2"/>
</dbReference>
<evidence type="ECO:0000313" key="12">
    <source>
        <dbReference type="Proteomes" id="UP000703269"/>
    </source>
</evidence>
<accession>A0A9P3G4Z3</accession>
<dbReference type="Gene3D" id="2.30.30.40">
    <property type="entry name" value="SH3 Domains"/>
    <property type="match status" value="2"/>
</dbReference>
<evidence type="ECO:0008006" key="13">
    <source>
        <dbReference type="Google" id="ProtNLM"/>
    </source>
</evidence>
<evidence type="ECO:0000256" key="3">
    <source>
        <dbReference type="ARBA" id="ARBA00022833"/>
    </source>
</evidence>
<keyword evidence="1 5" id="KW-0728">SH3 domain</keyword>
<dbReference type="GO" id="GO:0030864">
    <property type="term" value="C:cortical actin cytoskeleton"/>
    <property type="evidence" value="ECO:0007669"/>
    <property type="project" value="UniProtKB-ARBA"/>
</dbReference>
<dbReference type="SUPFAM" id="SSF50044">
    <property type="entry name" value="SH3-domain"/>
    <property type="match status" value="2"/>
</dbReference>
<evidence type="ECO:0000256" key="4">
    <source>
        <dbReference type="ARBA" id="ARBA00023054"/>
    </source>
</evidence>
<dbReference type="InterPro" id="IPR002219">
    <property type="entry name" value="PKC_DAG/PE"/>
</dbReference>
<dbReference type="InterPro" id="IPR001060">
    <property type="entry name" value="FCH_dom"/>
</dbReference>
<evidence type="ECO:0000256" key="5">
    <source>
        <dbReference type="PROSITE-ProRule" id="PRU00192"/>
    </source>
</evidence>
<feature type="domain" description="Phorbol-ester/DAG-type" evidence="9">
    <location>
        <begin position="408"/>
        <end position="458"/>
    </location>
</feature>
<dbReference type="PRINTS" id="PR00008">
    <property type="entry name" value="DAGPEDOMAIN"/>
</dbReference>
<reference evidence="11 12" key="1">
    <citation type="submission" date="2021-08" db="EMBL/GenBank/DDBJ databases">
        <title>Draft Genome Sequence of Phanerochaete sordida strain YK-624.</title>
        <authorList>
            <person name="Mori T."/>
            <person name="Dohra H."/>
            <person name="Suzuki T."/>
            <person name="Kawagishi H."/>
            <person name="Hirai H."/>
        </authorList>
    </citation>
    <scope>NUCLEOTIDE SEQUENCE [LARGE SCALE GENOMIC DNA]</scope>
    <source>
        <strain evidence="11 12">YK-624</strain>
    </source>
</reference>
<dbReference type="GO" id="GO:0030833">
    <property type="term" value="P:regulation of actin filament polymerization"/>
    <property type="evidence" value="ECO:0007669"/>
    <property type="project" value="TreeGrafter"/>
</dbReference>
<dbReference type="InterPro" id="IPR036028">
    <property type="entry name" value="SH3-like_dom_sf"/>
</dbReference>
<dbReference type="PANTHER" id="PTHR15735:SF21">
    <property type="entry name" value="PROTEIN NERVOUS WRECK"/>
    <property type="match status" value="1"/>
</dbReference>
<dbReference type="Pfam" id="PF14604">
    <property type="entry name" value="SH3_9"/>
    <property type="match status" value="2"/>
</dbReference>
<dbReference type="CDD" id="cd20824">
    <property type="entry name" value="C1_SpBZZ1-like"/>
    <property type="match status" value="1"/>
</dbReference>
<evidence type="ECO:0000259" key="10">
    <source>
        <dbReference type="PROSITE" id="PS51741"/>
    </source>
</evidence>
<feature type="compositionally biased region" description="Basic and acidic residues" evidence="7">
    <location>
        <begin position="158"/>
        <end position="183"/>
    </location>
</feature>
<dbReference type="PROSITE" id="PS50081">
    <property type="entry name" value="ZF_DAG_PE_2"/>
    <property type="match status" value="1"/>
</dbReference>
<evidence type="ECO:0000259" key="9">
    <source>
        <dbReference type="PROSITE" id="PS50081"/>
    </source>
</evidence>
<dbReference type="OrthoDB" id="8783038at2759"/>
<dbReference type="SMART" id="SM00055">
    <property type="entry name" value="FCH"/>
    <property type="match status" value="1"/>
</dbReference>
<feature type="compositionally biased region" description="Low complexity" evidence="7">
    <location>
        <begin position="473"/>
        <end position="508"/>
    </location>
</feature>
<evidence type="ECO:0000256" key="1">
    <source>
        <dbReference type="ARBA" id="ARBA00022443"/>
    </source>
</evidence>
<keyword evidence="4 6" id="KW-0175">Coiled coil</keyword>
<dbReference type="AlphaFoldDB" id="A0A9P3G4Z3"/>
<dbReference type="SUPFAM" id="SSF103657">
    <property type="entry name" value="BAR/IMD domain-like"/>
    <property type="match status" value="1"/>
</dbReference>
<dbReference type="InterPro" id="IPR046349">
    <property type="entry name" value="C1-like_sf"/>
</dbReference>
<protein>
    <recommendedName>
        <fullName evidence="13">FCH-domain-containing protein</fullName>
    </recommendedName>
</protein>
<evidence type="ECO:0000256" key="2">
    <source>
        <dbReference type="ARBA" id="ARBA00022723"/>
    </source>
</evidence>
<dbReference type="PROSITE" id="PS00479">
    <property type="entry name" value="ZF_DAG_PE_1"/>
    <property type="match status" value="1"/>
</dbReference>
<dbReference type="GO" id="GO:0030036">
    <property type="term" value="P:actin cytoskeleton organization"/>
    <property type="evidence" value="ECO:0007669"/>
    <property type="project" value="UniProtKB-ARBA"/>
</dbReference>
<dbReference type="SUPFAM" id="SSF57889">
    <property type="entry name" value="Cysteine-rich domain"/>
    <property type="match status" value="1"/>
</dbReference>
<organism evidence="11 12">
    <name type="scientific">Phanerochaete sordida</name>
    <dbReference type="NCBI Taxonomy" id="48140"/>
    <lineage>
        <taxon>Eukaryota</taxon>
        <taxon>Fungi</taxon>
        <taxon>Dikarya</taxon>
        <taxon>Basidiomycota</taxon>
        <taxon>Agaricomycotina</taxon>
        <taxon>Agaricomycetes</taxon>
        <taxon>Polyporales</taxon>
        <taxon>Phanerochaetaceae</taxon>
        <taxon>Phanerochaete</taxon>
    </lineage>
</organism>
<dbReference type="EMBL" id="BPQB01000009">
    <property type="protein sequence ID" value="GJE88388.1"/>
    <property type="molecule type" value="Genomic_DNA"/>
</dbReference>
<dbReference type="Proteomes" id="UP000703269">
    <property type="component" value="Unassembled WGS sequence"/>
</dbReference>
<dbReference type="Pfam" id="PF00130">
    <property type="entry name" value="C1_1"/>
    <property type="match status" value="1"/>
</dbReference>
<dbReference type="PROSITE" id="PS50002">
    <property type="entry name" value="SH3"/>
    <property type="match status" value="2"/>
</dbReference>